<dbReference type="GO" id="GO:0000977">
    <property type="term" value="F:RNA polymerase II transcription regulatory region sequence-specific DNA binding"/>
    <property type="evidence" value="ECO:0007669"/>
    <property type="project" value="UniProtKB-ARBA"/>
</dbReference>
<feature type="compositionally biased region" description="Polar residues" evidence="11">
    <location>
        <begin position="663"/>
        <end position="681"/>
    </location>
</feature>
<dbReference type="FunFam" id="3.30.160.60:FF:001301">
    <property type="entry name" value="Blast:Protein hunchback"/>
    <property type="match status" value="1"/>
</dbReference>
<keyword evidence="8" id="KW-0238">DNA-binding</keyword>
<evidence type="ECO:0000259" key="12">
    <source>
        <dbReference type="PROSITE" id="PS50157"/>
    </source>
</evidence>
<evidence type="ECO:0000256" key="4">
    <source>
        <dbReference type="ARBA" id="ARBA00022723"/>
    </source>
</evidence>
<dbReference type="GO" id="GO:0040034">
    <property type="term" value="P:regulation of development, heterochronic"/>
    <property type="evidence" value="ECO:0007669"/>
    <property type="project" value="UniProtKB-ARBA"/>
</dbReference>
<keyword evidence="3" id="KW-0217">Developmental protein</keyword>
<comment type="subcellular location">
    <subcellularLocation>
        <location evidence="1">Nucleus</location>
    </subcellularLocation>
</comment>
<dbReference type="PANTHER" id="PTHR24392:SF49">
    <property type="entry name" value="PROTEIN HUNCHBACK"/>
    <property type="match status" value="1"/>
</dbReference>
<dbReference type="SUPFAM" id="SSF57667">
    <property type="entry name" value="beta-beta-alpha zinc fingers"/>
    <property type="match status" value="2"/>
</dbReference>
<keyword evidence="7" id="KW-0862">Zinc</keyword>
<dbReference type="GO" id="GO:0035282">
    <property type="term" value="P:segmentation"/>
    <property type="evidence" value="ECO:0007669"/>
    <property type="project" value="UniProtKB-KW"/>
</dbReference>
<dbReference type="InterPro" id="IPR013087">
    <property type="entry name" value="Znf_C2H2_type"/>
</dbReference>
<feature type="domain" description="C2H2-type" evidence="12">
    <location>
        <begin position="276"/>
        <end position="303"/>
    </location>
</feature>
<dbReference type="Pfam" id="PF00096">
    <property type="entry name" value="zf-C2H2"/>
    <property type="match status" value="1"/>
</dbReference>
<keyword evidence="5" id="KW-0677">Repeat</keyword>
<feature type="compositionally biased region" description="Polar residues" evidence="11">
    <location>
        <begin position="574"/>
        <end position="583"/>
    </location>
</feature>
<feature type="compositionally biased region" description="Basic and acidic residues" evidence="11">
    <location>
        <begin position="712"/>
        <end position="751"/>
    </location>
</feature>
<proteinExistence type="inferred from homology"/>
<organism evidence="13 14">
    <name type="scientific">Paralvinella palmiformis</name>
    <dbReference type="NCBI Taxonomy" id="53620"/>
    <lineage>
        <taxon>Eukaryota</taxon>
        <taxon>Metazoa</taxon>
        <taxon>Spiralia</taxon>
        <taxon>Lophotrochozoa</taxon>
        <taxon>Annelida</taxon>
        <taxon>Polychaeta</taxon>
        <taxon>Sedentaria</taxon>
        <taxon>Canalipalpata</taxon>
        <taxon>Terebellida</taxon>
        <taxon>Terebelliformia</taxon>
        <taxon>Alvinellidae</taxon>
        <taxon>Paralvinella</taxon>
    </lineage>
</organism>
<feature type="compositionally biased region" description="Acidic residues" evidence="11">
    <location>
        <begin position="645"/>
        <end position="657"/>
    </location>
</feature>
<dbReference type="PROSITE" id="PS00028">
    <property type="entry name" value="ZINC_FINGER_C2H2_1"/>
    <property type="match status" value="2"/>
</dbReference>
<keyword evidence="14" id="KW-1185">Reference proteome</keyword>
<dbReference type="PROSITE" id="PS50157">
    <property type="entry name" value="ZINC_FINGER_C2H2_2"/>
    <property type="match status" value="3"/>
</dbReference>
<evidence type="ECO:0000256" key="1">
    <source>
        <dbReference type="ARBA" id="ARBA00004123"/>
    </source>
</evidence>
<reference evidence="13" key="1">
    <citation type="journal article" date="2023" name="Mol. Biol. Evol.">
        <title>Third-Generation Sequencing Reveals the Adaptive Role of the Epigenome in Three Deep-Sea Polychaetes.</title>
        <authorList>
            <person name="Perez M."/>
            <person name="Aroh O."/>
            <person name="Sun Y."/>
            <person name="Lan Y."/>
            <person name="Juniper S.K."/>
            <person name="Young C.R."/>
            <person name="Angers B."/>
            <person name="Qian P.Y."/>
        </authorList>
    </citation>
    <scope>NUCLEOTIDE SEQUENCE</scope>
    <source>
        <strain evidence="13">P08H-3</strain>
    </source>
</reference>
<evidence type="ECO:0000256" key="6">
    <source>
        <dbReference type="ARBA" id="ARBA00022771"/>
    </source>
</evidence>
<evidence type="ECO:0000313" key="13">
    <source>
        <dbReference type="EMBL" id="KAK2166228.1"/>
    </source>
</evidence>
<feature type="domain" description="C2H2-type" evidence="12">
    <location>
        <begin position="304"/>
        <end position="331"/>
    </location>
</feature>
<comment type="caution">
    <text evidence="13">The sequence shown here is derived from an EMBL/GenBank/DDBJ whole genome shotgun (WGS) entry which is preliminary data.</text>
</comment>
<evidence type="ECO:0000256" key="10">
    <source>
        <dbReference type="PROSITE-ProRule" id="PRU00042"/>
    </source>
</evidence>
<feature type="region of interest" description="Disordered" evidence="11">
    <location>
        <begin position="563"/>
        <end position="619"/>
    </location>
</feature>
<keyword evidence="9" id="KW-0539">Nucleus</keyword>
<name>A0AAD9K906_9ANNE</name>
<accession>A0AAD9K906</accession>
<dbReference type="EMBL" id="JAODUP010000040">
    <property type="protein sequence ID" value="KAK2166228.1"/>
    <property type="molecule type" value="Genomic_DNA"/>
</dbReference>
<dbReference type="GO" id="GO:0005634">
    <property type="term" value="C:nucleus"/>
    <property type="evidence" value="ECO:0007669"/>
    <property type="project" value="UniProtKB-SubCell"/>
</dbReference>
<feature type="region of interest" description="Disordered" evidence="11">
    <location>
        <begin position="632"/>
        <end position="685"/>
    </location>
</feature>
<dbReference type="SMART" id="SM00355">
    <property type="entry name" value="ZnF_C2H2"/>
    <property type="match status" value="8"/>
</dbReference>
<dbReference type="Gene3D" id="3.30.160.60">
    <property type="entry name" value="Classic Zinc Finger"/>
    <property type="match status" value="3"/>
</dbReference>
<feature type="region of interest" description="Disordered" evidence="11">
    <location>
        <begin position="513"/>
        <end position="537"/>
    </location>
</feature>
<evidence type="ECO:0000256" key="2">
    <source>
        <dbReference type="ARBA" id="ARBA00007746"/>
    </source>
</evidence>
<dbReference type="InterPro" id="IPR036236">
    <property type="entry name" value="Znf_C2H2_sf"/>
</dbReference>
<feature type="domain" description="C2H2-type" evidence="12">
    <location>
        <begin position="206"/>
        <end position="234"/>
    </location>
</feature>
<evidence type="ECO:0000256" key="11">
    <source>
        <dbReference type="SAM" id="MobiDB-lite"/>
    </source>
</evidence>
<gene>
    <name evidence="13" type="ORF">LSH36_40g01019</name>
</gene>
<evidence type="ECO:0000256" key="7">
    <source>
        <dbReference type="ARBA" id="ARBA00022833"/>
    </source>
</evidence>
<keyword evidence="6 10" id="KW-0863">Zinc-finger</keyword>
<feature type="region of interest" description="Disordered" evidence="11">
    <location>
        <begin position="698"/>
        <end position="751"/>
    </location>
</feature>
<dbReference type="AlphaFoldDB" id="A0AAD9K906"/>
<feature type="region of interest" description="Disordered" evidence="11">
    <location>
        <begin position="1"/>
        <end position="112"/>
    </location>
</feature>
<evidence type="ECO:0000256" key="5">
    <source>
        <dbReference type="ARBA" id="ARBA00022737"/>
    </source>
</evidence>
<evidence type="ECO:0000256" key="8">
    <source>
        <dbReference type="ARBA" id="ARBA00023125"/>
    </source>
</evidence>
<keyword evidence="4" id="KW-0479">Metal-binding</keyword>
<evidence type="ECO:0000256" key="9">
    <source>
        <dbReference type="ARBA" id="ARBA00023242"/>
    </source>
</evidence>
<dbReference type="GO" id="GO:0008270">
    <property type="term" value="F:zinc ion binding"/>
    <property type="evidence" value="ECO:0007669"/>
    <property type="project" value="UniProtKB-KW"/>
</dbReference>
<feature type="region of interest" description="Disordered" evidence="11">
    <location>
        <begin position="361"/>
        <end position="408"/>
    </location>
</feature>
<evidence type="ECO:0000256" key="3">
    <source>
        <dbReference type="ARBA" id="ARBA00022473"/>
    </source>
</evidence>
<dbReference type="Proteomes" id="UP001208570">
    <property type="component" value="Unassembled WGS sequence"/>
</dbReference>
<evidence type="ECO:0000313" key="14">
    <source>
        <dbReference type="Proteomes" id="UP001208570"/>
    </source>
</evidence>
<sequence>MPDMQDVEVPVVVTSNNQLTETPLYRADGGEKFGGDSPHSGRRRANPSPETETTDSEYWQRHLSALPVKSEPTAGLKRSEADSSCTVKTESDSSEAHSPTSPSSYDRSYGFGPPMEGGGSYIHPLPSLASLALSPASSFHTSLVSATAGCDVMTTPSSGGFQMAPQSQSSAERSMGLHDVYYCHLCTFVGSTKADFTEHMATHFEHQCPNCDYTSRTEGRLRRHIKDFHSDPDDSITRREQGKPKTMRCRQCSYATQDKYEFWNHQRSHIKDDKMLQCPKCPFVTEYKHHLEYHLRNHFGSKPYKCDRCNYSCVNKSMLNSHMKSHTNVYQYRCADCTYATKYCHSLKLHLKKYNHKPATVLNPDGSLPTDGSGDFELVSKRGPPRGPRGPRKDRSPSPGFSPAMPRMPIQMPLSGLMPGMPQGMWPMMPTGSLFSSGFPTPPPLIPVPGMSPLCLQMPSPMLGGGMESRRHSGIDEGQALYRRYQDLLYAASQQDNNYMKIGMEMGHMFNPNQSASSPMVEPPKSSPLVSPQVAAPDDSHKKALVADLAACIEAEARQSGECPLDLTKPGHRNNISRSPSNQNKRKIGEDCTSSSDCEQTEQEQIANDDTIPRKRSRKGKAYKLDTLCLKLQEKRSSSPPGGYESDDYGTDFEDSSPEAGEQQVNTPVDNSDLPATTATTVGDPRSAFENLQQNIAELDGTAPPIAAPKGGKGDKEEEKDSGNEDHNSTDNSEHVKEATDDQKLSPTDPERLYKDVLAEKKLLQVTRRLEPRFAKTLNNIDEDSLKMNKFECCHCGIMFQDCIMYTVHMGYHGYSDPFKCNMCGHEAENRFQFFLHIARAAHD</sequence>
<dbReference type="PANTHER" id="PTHR24392">
    <property type="entry name" value="ZINC FINGER PROTEIN"/>
    <property type="match status" value="1"/>
</dbReference>
<protein>
    <recommendedName>
        <fullName evidence="12">C2H2-type domain-containing protein</fullName>
    </recommendedName>
</protein>
<dbReference type="GO" id="GO:0000122">
    <property type="term" value="P:negative regulation of transcription by RNA polymerase II"/>
    <property type="evidence" value="ECO:0007669"/>
    <property type="project" value="UniProtKB-ARBA"/>
</dbReference>
<dbReference type="FunFam" id="3.30.160.60:FF:001482">
    <property type="entry name" value="Hunchback"/>
    <property type="match status" value="1"/>
</dbReference>
<feature type="compositionally biased region" description="Polar residues" evidence="11">
    <location>
        <begin position="592"/>
        <end position="608"/>
    </location>
</feature>
<comment type="similarity">
    <text evidence="2">Belongs to the hunchback C2H2-type zinc-finger protein family.</text>
</comment>